<keyword evidence="3" id="KW-1185">Reference proteome</keyword>
<keyword evidence="1" id="KW-0732">Signal</keyword>
<dbReference type="AlphaFoldDB" id="A0A4R1EU21"/>
<dbReference type="EMBL" id="SMFQ01000004">
    <property type="protein sequence ID" value="TCJ85166.1"/>
    <property type="molecule type" value="Genomic_DNA"/>
</dbReference>
<organism evidence="2 3">
    <name type="scientific">Cocleimonas flava</name>
    <dbReference type="NCBI Taxonomy" id="634765"/>
    <lineage>
        <taxon>Bacteria</taxon>
        <taxon>Pseudomonadati</taxon>
        <taxon>Pseudomonadota</taxon>
        <taxon>Gammaproteobacteria</taxon>
        <taxon>Thiotrichales</taxon>
        <taxon>Thiotrichaceae</taxon>
        <taxon>Cocleimonas</taxon>
    </lineage>
</organism>
<accession>A0A4R1EU21</accession>
<name>A0A4R1EU21_9GAMM</name>
<dbReference type="RefSeq" id="WP_131906870.1">
    <property type="nucleotide sequence ID" value="NZ_BAAAFU010000001.1"/>
</dbReference>
<protein>
    <submittedName>
        <fullName evidence="2">Uncharacterized protein</fullName>
    </submittedName>
</protein>
<evidence type="ECO:0000256" key="1">
    <source>
        <dbReference type="SAM" id="SignalP"/>
    </source>
</evidence>
<gene>
    <name evidence="2" type="ORF">EV695_3132</name>
</gene>
<sequence length="149" mass="17561">MMKLRLPFLLSVFFLFFLSFASGVIHAKELKNQIDTKALADKMVGHFIKKEFTEGMAVAKPHWPLPKVELDNLIKTIEKQWPIVDQRFGQAVGLEMVSKEKIGDSFLRYYYLHKFNNHAIYWKITFYKPEKNWVVNGVSFKDNLDILYK</sequence>
<evidence type="ECO:0000313" key="3">
    <source>
        <dbReference type="Proteomes" id="UP000294887"/>
    </source>
</evidence>
<feature type="signal peptide" evidence="1">
    <location>
        <begin position="1"/>
        <end position="27"/>
    </location>
</feature>
<feature type="chain" id="PRO_5020541964" evidence="1">
    <location>
        <begin position="28"/>
        <end position="149"/>
    </location>
</feature>
<dbReference type="OrthoDB" id="6365263at2"/>
<comment type="caution">
    <text evidence="2">The sequence shown here is derived from an EMBL/GenBank/DDBJ whole genome shotgun (WGS) entry which is preliminary data.</text>
</comment>
<dbReference type="Proteomes" id="UP000294887">
    <property type="component" value="Unassembled WGS sequence"/>
</dbReference>
<evidence type="ECO:0000313" key="2">
    <source>
        <dbReference type="EMBL" id="TCJ85166.1"/>
    </source>
</evidence>
<proteinExistence type="predicted"/>
<reference evidence="2 3" key="1">
    <citation type="submission" date="2019-03" db="EMBL/GenBank/DDBJ databases">
        <title>Genomic Encyclopedia of Type Strains, Phase IV (KMG-IV): sequencing the most valuable type-strain genomes for metagenomic binning, comparative biology and taxonomic classification.</title>
        <authorList>
            <person name="Goeker M."/>
        </authorList>
    </citation>
    <scope>NUCLEOTIDE SEQUENCE [LARGE SCALE GENOMIC DNA]</scope>
    <source>
        <strain evidence="2 3">DSM 24830</strain>
    </source>
</reference>